<dbReference type="CDD" id="cd07792">
    <property type="entry name" value="ASKHA_NBD_FGGY_GK1-3-like"/>
    <property type="match status" value="1"/>
</dbReference>
<keyword evidence="4 10" id="KW-0808">Transferase</keyword>
<dbReference type="FunFam" id="3.30.420.40:FF:000085">
    <property type="entry name" value="Glycerol kinase 2"/>
    <property type="match status" value="1"/>
</dbReference>
<dbReference type="InterPro" id="IPR018485">
    <property type="entry name" value="FGGY_C"/>
</dbReference>
<keyword evidence="14" id="KW-1185">Reference proteome</keyword>
<evidence type="ECO:0000256" key="8">
    <source>
        <dbReference type="ARBA" id="ARBA00022840"/>
    </source>
</evidence>
<evidence type="ECO:0000313" key="13">
    <source>
        <dbReference type="EMBL" id="KAI1880675.1"/>
    </source>
</evidence>
<comment type="caution">
    <text evidence="13">The sequence shown here is derived from an EMBL/GenBank/DDBJ whole genome shotgun (WGS) entry which is preliminary data.</text>
</comment>
<dbReference type="PROSITE" id="PS00445">
    <property type="entry name" value="FGGY_KINASES_2"/>
    <property type="match status" value="1"/>
</dbReference>
<dbReference type="PANTHER" id="PTHR10196">
    <property type="entry name" value="SUGAR KINASE"/>
    <property type="match status" value="1"/>
</dbReference>
<evidence type="ECO:0000256" key="6">
    <source>
        <dbReference type="ARBA" id="ARBA00022777"/>
    </source>
</evidence>
<dbReference type="EMBL" id="JAFIMR010000002">
    <property type="protein sequence ID" value="KAI1880675.1"/>
    <property type="molecule type" value="Genomic_DNA"/>
</dbReference>
<gene>
    <name evidence="13" type="ORF">JX265_000915</name>
</gene>
<sequence>MSSWSLASTCSSSLSSSPSLLSSLISSLCLYSCRVARTRTAARASDPACLPREFSSSACSAIAKSSSGPPYSLQTLDGKPLTSSNNSPLSARTLAITTTSTRRTFVTAQTTTTNNSIGTATATLAQPSPERPMTVDYREPKRARTDEDMPHANGVNGTNGVNGVNGVDLSDKGNTVNGGAHGPFNAEDWFIGSVDQGTTSSRFIIFNRNADIVASHQIEFENHYPESGWHEHDPEDLVDSVQDCMEEAVKQFTDQGYSIDQIKAIGITNQRETILCWDKHTGKPLCNAVVWPDTRTKDIVRELKLREGAEKIPELCGLPLSTYPSSVKLMWLLRNHELVQKAYEESRLAIGTVDTWLVYRLNGGAERNVHVTDTTNASRTQFMNLRTRKYDDELLDFFGVDPTKVALPKIVTSSCPKLYGSIASGSLAGVKIAGCLGDQSSALVGQCGFQPGQAKNTYGTGCFLLYNVGHEPVISKYGLLSTVAYDFGHKGEATYALEGSIAVGGSGVKFLLHNLGFERDSKRITELAESVPDNGGVYFVTAFSGLFAPYWVDDAKGTLFGITQHTKKGHIARATLEATCFQTRAILDAMEKDSGHKLGDLAVDGGMSNSDLTMQTQADLSGIRVERPAMRETTALGAAIAAGLAIRGCWNSLEEVETLMKTKEGRKTFLPEMEKKKVVRMYNKWEHAVEMSRGWVIDESEDEGDDY</sequence>
<dbReference type="GO" id="GO:0004370">
    <property type="term" value="F:glycerol kinase activity"/>
    <property type="evidence" value="ECO:0007669"/>
    <property type="project" value="UniProtKB-EC"/>
</dbReference>
<keyword evidence="5" id="KW-0547">Nucleotide-binding</keyword>
<dbReference type="GO" id="GO:0005524">
    <property type="term" value="F:ATP binding"/>
    <property type="evidence" value="ECO:0007669"/>
    <property type="project" value="UniProtKB-KW"/>
</dbReference>
<dbReference type="Gene3D" id="3.30.420.40">
    <property type="match status" value="2"/>
</dbReference>
<name>A0A9Q0AUP0_9PEZI</name>
<comment type="pathway">
    <text evidence="1">Polyol metabolism; glycerol degradation via glycerol kinase pathway; sn-glycerol 3-phosphate from glycerol: step 1/1.</text>
</comment>
<dbReference type="EC" id="2.7.1.30" evidence="3"/>
<dbReference type="Proteomes" id="UP000829685">
    <property type="component" value="Unassembled WGS sequence"/>
</dbReference>
<evidence type="ECO:0000259" key="12">
    <source>
        <dbReference type="Pfam" id="PF02782"/>
    </source>
</evidence>
<evidence type="ECO:0000256" key="9">
    <source>
        <dbReference type="ARBA" id="ARBA00043149"/>
    </source>
</evidence>
<dbReference type="InterPro" id="IPR018484">
    <property type="entry name" value="FGGY_N"/>
</dbReference>
<dbReference type="InterPro" id="IPR005999">
    <property type="entry name" value="Glycerol_kin"/>
</dbReference>
<dbReference type="GO" id="GO:0046167">
    <property type="term" value="P:glycerol-3-phosphate biosynthetic process"/>
    <property type="evidence" value="ECO:0007669"/>
    <property type="project" value="TreeGrafter"/>
</dbReference>
<dbReference type="Pfam" id="PF00370">
    <property type="entry name" value="FGGY_N"/>
    <property type="match status" value="1"/>
</dbReference>
<keyword evidence="7" id="KW-0319">Glycerol metabolism</keyword>
<dbReference type="InterPro" id="IPR018483">
    <property type="entry name" value="Carb_kinase_FGGY_CS"/>
</dbReference>
<evidence type="ECO:0000313" key="14">
    <source>
        <dbReference type="Proteomes" id="UP000829685"/>
    </source>
</evidence>
<keyword evidence="8" id="KW-0067">ATP-binding</keyword>
<dbReference type="InterPro" id="IPR042018">
    <property type="entry name" value="GK1-3_metazoan-type"/>
</dbReference>
<evidence type="ECO:0000256" key="7">
    <source>
        <dbReference type="ARBA" id="ARBA00022798"/>
    </source>
</evidence>
<evidence type="ECO:0000256" key="2">
    <source>
        <dbReference type="ARBA" id="ARBA00009156"/>
    </source>
</evidence>
<evidence type="ECO:0000256" key="1">
    <source>
        <dbReference type="ARBA" id="ARBA00005190"/>
    </source>
</evidence>
<protein>
    <recommendedName>
        <fullName evidence="3">glycerol kinase</fullName>
        <ecNumber evidence="3">2.7.1.30</ecNumber>
    </recommendedName>
    <alternativeName>
        <fullName evidence="9">ATP:glycerol 3-phosphotransferase</fullName>
    </alternativeName>
</protein>
<dbReference type="NCBIfam" id="NF000756">
    <property type="entry name" value="PRK00047.1"/>
    <property type="match status" value="1"/>
</dbReference>
<accession>A0A9Q0AUP0</accession>
<evidence type="ECO:0000256" key="10">
    <source>
        <dbReference type="RuleBase" id="RU003733"/>
    </source>
</evidence>
<comment type="similarity">
    <text evidence="2 10">Belongs to the FGGY kinase family.</text>
</comment>
<evidence type="ECO:0000259" key="11">
    <source>
        <dbReference type="Pfam" id="PF00370"/>
    </source>
</evidence>
<dbReference type="GO" id="GO:0006641">
    <property type="term" value="P:triglyceride metabolic process"/>
    <property type="evidence" value="ECO:0007669"/>
    <property type="project" value="TreeGrafter"/>
</dbReference>
<evidence type="ECO:0000256" key="3">
    <source>
        <dbReference type="ARBA" id="ARBA00012099"/>
    </source>
</evidence>
<dbReference type="FunFam" id="3.30.420.40:FF:000086">
    <property type="entry name" value="Glycerol kinase"/>
    <property type="match status" value="1"/>
</dbReference>
<dbReference type="InterPro" id="IPR043129">
    <property type="entry name" value="ATPase_NBD"/>
</dbReference>
<evidence type="ECO:0000256" key="4">
    <source>
        <dbReference type="ARBA" id="ARBA00022679"/>
    </source>
</evidence>
<dbReference type="PANTHER" id="PTHR10196:SF69">
    <property type="entry name" value="GLYCEROL KINASE"/>
    <property type="match status" value="1"/>
</dbReference>
<keyword evidence="6 10" id="KW-0418">Kinase</keyword>
<evidence type="ECO:0000256" key="5">
    <source>
        <dbReference type="ARBA" id="ARBA00022741"/>
    </source>
</evidence>
<feature type="domain" description="Carbohydrate kinase FGGY C-terminal" evidence="12">
    <location>
        <begin position="455"/>
        <end position="645"/>
    </location>
</feature>
<dbReference type="GO" id="GO:0006071">
    <property type="term" value="P:glycerol metabolic process"/>
    <property type="evidence" value="ECO:0007669"/>
    <property type="project" value="UniProtKB-KW"/>
</dbReference>
<feature type="domain" description="Carbohydrate kinase FGGY N-terminal" evidence="11">
    <location>
        <begin position="191"/>
        <end position="445"/>
    </location>
</feature>
<reference evidence="13" key="1">
    <citation type="submission" date="2021-03" db="EMBL/GenBank/DDBJ databases">
        <title>Revisited historic fungal species revealed as producer of novel bioactive compounds through whole genome sequencing and comparative genomics.</title>
        <authorList>
            <person name="Vignolle G.A."/>
            <person name="Hochenegger N."/>
            <person name="Mach R.L."/>
            <person name="Mach-Aigner A.R."/>
            <person name="Javad Rahimi M."/>
            <person name="Salim K.A."/>
            <person name="Chan C.M."/>
            <person name="Lim L.B.L."/>
            <person name="Cai F."/>
            <person name="Druzhinina I.S."/>
            <person name="U'Ren J.M."/>
            <person name="Derntl C."/>
        </authorList>
    </citation>
    <scope>NUCLEOTIDE SEQUENCE</scope>
    <source>
        <strain evidence="13">TUCIM 5799</strain>
    </source>
</reference>
<dbReference type="NCBIfam" id="TIGR01311">
    <property type="entry name" value="glycerol_kin"/>
    <property type="match status" value="1"/>
</dbReference>
<proteinExistence type="inferred from homology"/>
<dbReference type="AlphaFoldDB" id="A0A9Q0AUP0"/>
<organism evidence="13 14">
    <name type="scientific">Neoarthrinium moseri</name>
    <dbReference type="NCBI Taxonomy" id="1658444"/>
    <lineage>
        <taxon>Eukaryota</taxon>
        <taxon>Fungi</taxon>
        <taxon>Dikarya</taxon>
        <taxon>Ascomycota</taxon>
        <taxon>Pezizomycotina</taxon>
        <taxon>Sordariomycetes</taxon>
        <taxon>Xylariomycetidae</taxon>
        <taxon>Amphisphaeriales</taxon>
        <taxon>Apiosporaceae</taxon>
        <taxon>Neoarthrinium</taxon>
    </lineage>
</organism>
<dbReference type="Pfam" id="PF02782">
    <property type="entry name" value="FGGY_C"/>
    <property type="match status" value="1"/>
</dbReference>
<dbReference type="GO" id="GO:0005739">
    <property type="term" value="C:mitochondrion"/>
    <property type="evidence" value="ECO:0007669"/>
    <property type="project" value="TreeGrafter"/>
</dbReference>
<dbReference type="SUPFAM" id="SSF53067">
    <property type="entry name" value="Actin-like ATPase domain"/>
    <property type="match status" value="2"/>
</dbReference>
<dbReference type="PROSITE" id="PS00933">
    <property type="entry name" value="FGGY_KINASES_1"/>
    <property type="match status" value="1"/>
</dbReference>